<dbReference type="PANTHER" id="PTHR46658">
    <property type="entry name" value="CYS OR MET METABOLISM PYRIDOXAL-PHOSPHATE-DEPENDENT ENZYME"/>
    <property type="match status" value="1"/>
</dbReference>
<dbReference type="AlphaFoldDB" id="A0A5B8MZ64"/>
<dbReference type="InterPro" id="IPR015424">
    <property type="entry name" value="PyrdxlP-dep_Trfase"/>
</dbReference>
<evidence type="ECO:0000313" key="2">
    <source>
        <dbReference type="EMBL" id="QDZ24704.1"/>
    </source>
</evidence>
<gene>
    <name evidence="2" type="ORF">A3770_14p72220</name>
</gene>
<dbReference type="Gene3D" id="3.90.1150.60">
    <property type="entry name" value="Methioning gamme-lyase, C-terminal domain"/>
    <property type="match status" value="1"/>
</dbReference>
<evidence type="ECO:0000313" key="3">
    <source>
        <dbReference type="Proteomes" id="UP000316726"/>
    </source>
</evidence>
<dbReference type="Proteomes" id="UP000316726">
    <property type="component" value="Chromosome 14"/>
</dbReference>
<dbReference type="OrthoDB" id="5348404at2759"/>
<dbReference type="EMBL" id="CP031047">
    <property type="protein sequence ID" value="QDZ24704.1"/>
    <property type="molecule type" value="Genomic_DNA"/>
</dbReference>
<proteinExistence type="predicted"/>
<protein>
    <submittedName>
        <fullName evidence="2">Methionine gamma-lyase</fullName>
    </submittedName>
</protein>
<dbReference type="SUPFAM" id="SSF53383">
    <property type="entry name" value="PLP-dependent transferases"/>
    <property type="match status" value="1"/>
</dbReference>
<feature type="region of interest" description="Disordered" evidence="1">
    <location>
        <begin position="1"/>
        <end position="42"/>
    </location>
</feature>
<keyword evidence="2" id="KW-0456">Lyase</keyword>
<sequence>MKLRPKPRLPPSRSSRHQHALAATVCSSSSTPASSGPLPRGSSSSSLDVWDVALSLQQEFHAEDLRTAEHQRRVLRAFRMCRVGSHHVQSTSSGYGIGDVGRSVLDEVFREVWECEAAVVRANIVSGTHAIACGLYGVLRPGSVLLSCSGSPYDTLEEVVGGKGSCDAGTLVDWGVRYETVGLKEDGTLDWEAIEASLESKKPSVCFLQRSCGYKFRPTYSLGEIKDFVDLVRRKAPPGCLVLVDNCYGEFVEEREPVSPEIGADLMMGSLIKSPGGTIAPCGGYVAGRGDLVAKAVARLTVPGAGSDNGAHLGDTNRLLLQGLYMAPHAVGEGLKGSRLIAHVMDRLGYEVLPPRRAERRDFVTAVKLRSEEELLSFCKAVQEASPVNSFVNPVPGDTPGYADQVVFADGTFVAGSTGEMTCDGPLREPYAVFCQGGTHWTQWGIALENVLEKLNAGSSSSSSRP</sequence>
<name>A0A5B8MZ64_9CHLO</name>
<accession>A0A5B8MZ64</accession>
<keyword evidence="3" id="KW-1185">Reference proteome</keyword>
<reference evidence="2 3" key="1">
    <citation type="submission" date="2018-07" db="EMBL/GenBank/DDBJ databases">
        <title>The complete nuclear genome of the prasinophyte Chloropicon primus (CCMP1205).</title>
        <authorList>
            <person name="Pombert J.-F."/>
            <person name="Otis C."/>
            <person name="Turmel M."/>
            <person name="Lemieux C."/>
        </authorList>
    </citation>
    <scope>NUCLEOTIDE SEQUENCE [LARGE SCALE GENOMIC DNA]</scope>
    <source>
        <strain evidence="2 3">CCMP1205</strain>
    </source>
</reference>
<dbReference type="Gene3D" id="3.40.640.10">
    <property type="entry name" value="Type I PLP-dependent aspartate aminotransferase-like (Major domain)"/>
    <property type="match status" value="1"/>
</dbReference>
<dbReference type="InterPro" id="IPR015421">
    <property type="entry name" value="PyrdxlP-dep_Trfase_major"/>
</dbReference>
<organism evidence="2 3">
    <name type="scientific">Chloropicon primus</name>
    <dbReference type="NCBI Taxonomy" id="1764295"/>
    <lineage>
        <taxon>Eukaryota</taxon>
        <taxon>Viridiplantae</taxon>
        <taxon>Chlorophyta</taxon>
        <taxon>Chloropicophyceae</taxon>
        <taxon>Chloropicales</taxon>
        <taxon>Chloropicaceae</taxon>
        <taxon>Chloropicon</taxon>
    </lineage>
</organism>
<evidence type="ECO:0000256" key="1">
    <source>
        <dbReference type="SAM" id="MobiDB-lite"/>
    </source>
</evidence>
<dbReference type="Pfam" id="PF06838">
    <property type="entry name" value="Met_gamma_lyase"/>
    <property type="match status" value="1"/>
</dbReference>
<dbReference type="GO" id="GO:0016829">
    <property type="term" value="F:lyase activity"/>
    <property type="evidence" value="ECO:0007669"/>
    <property type="project" value="UniProtKB-KW"/>
</dbReference>
<dbReference type="PANTHER" id="PTHR46658:SF1">
    <property type="entry name" value="CYS OR MET METABOLISM PYRIDOXAL-PHOSPHATE-DEPENDENT ENZYME"/>
    <property type="match status" value="1"/>
</dbReference>
<dbReference type="InterPro" id="IPR009651">
    <property type="entry name" value="Met_g_lyase_put"/>
</dbReference>
<feature type="compositionally biased region" description="Low complexity" evidence="1">
    <location>
        <begin position="27"/>
        <end position="42"/>
    </location>
</feature>